<sequence length="189" mass="22143">MGKLEEENKKVIRRTKIQEAILLTIVSGGRLGAKLIPKLVLETITGLDLSAPPRANEIIKTATNRLKKKGLLKFENRHYSLTADGEKILDRWRRADFKITKPKKWDRRWRIIIFDIPERKKKIRDEIRGILTAVGFQRLQDSVWVYPYDCEDIIGLLKVDYGISRDMLYIIADQIENDKYLRMDFDLVS</sequence>
<dbReference type="Pfam" id="PF20803">
    <property type="entry name" value="PaaX_M"/>
    <property type="match status" value="1"/>
</dbReference>
<evidence type="ECO:0000259" key="7">
    <source>
        <dbReference type="Pfam" id="PF20803"/>
    </source>
</evidence>
<evidence type="ECO:0000313" key="8">
    <source>
        <dbReference type="EMBL" id="OHB09947.1"/>
    </source>
</evidence>
<accession>A0A1G2UKL9</accession>
<dbReference type="PANTHER" id="PTHR30319:SF1">
    <property type="entry name" value="TRANSCRIPTIONAL REPRESSOR PAAX"/>
    <property type="match status" value="1"/>
</dbReference>
<dbReference type="GO" id="GO:0006351">
    <property type="term" value="P:DNA-templated transcription"/>
    <property type="evidence" value="ECO:0007669"/>
    <property type="project" value="TreeGrafter"/>
</dbReference>
<gene>
    <name evidence="8" type="ORF">A3H60_00080</name>
</gene>
<dbReference type="EMBL" id="MHWP01000024">
    <property type="protein sequence ID" value="OHB09947.1"/>
    <property type="molecule type" value="Genomic_DNA"/>
</dbReference>
<dbReference type="STRING" id="1802772.A3H60_00080"/>
<keyword evidence="3 8" id="KW-0255">Endonuclease</keyword>
<evidence type="ECO:0000313" key="9">
    <source>
        <dbReference type="Proteomes" id="UP000177202"/>
    </source>
</evidence>
<name>A0A1G2UKL9_9BACT</name>
<feature type="domain" description="Transcriptional repressor PaaX-like central Cas2-like" evidence="7">
    <location>
        <begin position="103"/>
        <end position="176"/>
    </location>
</feature>
<evidence type="ECO:0000256" key="4">
    <source>
        <dbReference type="ARBA" id="ARBA00022801"/>
    </source>
</evidence>
<keyword evidence="1" id="KW-0540">Nuclease</keyword>
<proteinExistence type="predicted"/>
<evidence type="ECO:0000256" key="1">
    <source>
        <dbReference type="ARBA" id="ARBA00022722"/>
    </source>
</evidence>
<dbReference type="GO" id="GO:0004521">
    <property type="term" value="F:RNA endonuclease activity"/>
    <property type="evidence" value="ECO:0007669"/>
    <property type="project" value="InterPro"/>
</dbReference>
<dbReference type="AlphaFoldDB" id="A0A1G2UKL9"/>
<reference evidence="8 9" key="1">
    <citation type="journal article" date="2016" name="Nat. Commun.">
        <title>Thousands of microbial genomes shed light on interconnected biogeochemical processes in an aquifer system.</title>
        <authorList>
            <person name="Anantharaman K."/>
            <person name="Brown C.T."/>
            <person name="Hug L.A."/>
            <person name="Sharon I."/>
            <person name="Castelle C.J."/>
            <person name="Probst A.J."/>
            <person name="Thomas B.C."/>
            <person name="Singh A."/>
            <person name="Wilkins M.J."/>
            <person name="Karaoz U."/>
            <person name="Brodie E.L."/>
            <person name="Williams K.H."/>
            <person name="Hubbard S.S."/>
            <person name="Banfield J.F."/>
        </authorList>
    </citation>
    <scope>NUCLEOTIDE SEQUENCE [LARGE SCALE GENOMIC DNA]</scope>
</reference>
<organism evidence="8 9">
    <name type="scientific">Candidatus Zambryskibacteria bacterium RIFCSPLOWO2_02_FULL_44_12b</name>
    <dbReference type="NCBI Taxonomy" id="1802772"/>
    <lineage>
        <taxon>Bacteria</taxon>
        <taxon>Candidatus Zambryskiibacteriota</taxon>
    </lineage>
</organism>
<dbReference type="Gene3D" id="3.30.70.2650">
    <property type="match status" value="1"/>
</dbReference>
<evidence type="ECO:0000256" key="3">
    <source>
        <dbReference type="ARBA" id="ARBA00022759"/>
    </source>
</evidence>
<dbReference type="Proteomes" id="UP000177202">
    <property type="component" value="Unassembled WGS sequence"/>
</dbReference>
<dbReference type="PANTHER" id="PTHR30319">
    <property type="entry name" value="PHENYLACETIC ACID REGULATOR-RELATED TRANSCRIPTIONAL REPRESSOR"/>
    <property type="match status" value="1"/>
</dbReference>
<dbReference type="InterPro" id="IPR021127">
    <property type="entry name" value="CRISPR_associated_Cas2"/>
</dbReference>
<dbReference type="GO" id="GO:0043571">
    <property type="term" value="P:maintenance of CRISPR repeat elements"/>
    <property type="evidence" value="ECO:0007669"/>
    <property type="project" value="InterPro"/>
</dbReference>
<dbReference type="SUPFAM" id="SSF143430">
    <property type="entry name" value="TTP0101/SSO1404-like"/>
    <property type="match status" value="1"/>
</dbReference>
<keyword evidence="4" id="KW-0378">Hydrolase</keyword>
<evidence type="ECO:0000256" key="6">
    <source>
        <dbReference type="ARBA" id="ARBA00023118"/>
    </source>
</evidence>
<keyword evidence="6" id="KW-0051">Antiviral defense</keyword>
<keyword evidence="5" id="KW-0460">Magnesium</keyword>
<dbReference type="InterPro" id="IPR048846">
    <property type="entry name" value="PaaX-like_central"/>
</dbReference>
<dbReference type="NCBIfam" id="TIGR01573">
    <property type="entry name" value="cas2"/>
    <property type="match status" value="1"/>
</dbReference>
<keyword evidence="2" id="KW-0479">Metal-binding</keyword>
<evidence type="ECO:0000256" key="5">
    <source>
        <dbReference type="ARBA" id="ARBA00022842"/>
    </source>
</evidence>
<evidence type="ECO:0000256" key="2">
    <source>
        <dbReference type="ARBA" id="ARBA00022723"/>
    </source>
</evidence>
<comment type="caution">
    <text evidence="8">The sequence shown here is derived from an EMBL/GenBank/DDBJ whole genome shotgun (WGS) entry which is preliminary data.</text>
</comment>
<protein>
    <submittedName>
        <fullName evidence="8">CRISPR-associated endonuclease Cas2</fullName>
    </submittedName>
</protein>